<organism evidence="1 2">
    <name type="scientific">Acetobacter lovaniensis</name>
    <dbReference type="NCBI Taxonomy" id="104100"/>
    <lineage>
        <taxon>Bacteria</taxon>
        <taxon>Pseudomonadati</taxon>
        <taxon>Pseudomonadota</taxon>
        <taxon>Alphaproteobacteria</taxon>
        <taxon>Acetobacterales</taxon>
        <taxon>Acetobacteraceae</taxon>
        <taxon>Acetobacter</taxon>
    </lineage>
</organism>
<dbReference type="RefSeq" id="WP_166115753.1">
    <property type="nucleotide sequence ID" value="NZ_BAABDB010000042.1"/>
</dbReference>
<dbReference type="AlphaFoldDB" id="A0A841QH56"/>
<evidence type="ECO:0000313" key="2">
    <source>
        <dbReference type="Proteomes" id="UP000578000"/>
    </source>
</evidence>
<sequence>MKKYIIVSNDRCEMTGDRKMWQFFAASKRGKMQAQKAAVACGINVLGVFGPKERSAAFSLSLAR</sequence>
<protein>
    <submittedName>
        <fullName evidence="1">Uncharacterized protein</fullName>
    </submittedName>
</protein>
<reference evidence="1 2" key="1">
    <citation type="submission" date="2020-08" db="EMBL/GenBank/DDBJ databases">
        <title>Genomic Encyclopedia of Type Strains, Phase IV (KMG-IV): sequencing the most valuable type-strain genomes for metagenomic binning, comparative biology and taxonomic classification.</title>
        <authorList>
            <person name="Goeker M."/>
        </authorList>
    </citation>
    <scope>NUCLEOTIDE SEQUENCE [LARGE SCALE GENOMIC DNA]</scope>
    <source>
        <strain evidence="1 2">DSM 4491</strain>
    </source>
</reference>
<gene>
    <name evidence="1" type="ORF">HNR55_002485</name>
</gene>
<keyword evidence="2" id="KW-1185">Reference proteome</keyword>
<dbReference type="EMBL" id="JACHIE010000012">
    <property type="protein sequence ID" value="MBB6457881.1"/>
    <property type="molecule type" value="Genomic_DNA"/>
</dbReference>
<evidence type="ECO:0000313" key="1">
    <source>
        <dbReference type="EMBL" id="MBB6457881.1"/>
    </source>
</evidence>
<comment type="caution">
    <text evidence="1">The sequence shown here is derived from an EMBL/GenBank/DDBJ whole genome shotgun (WGS) entry which is preliminary data.</text>
</comment>
<accession>A0A841QH56</accession>
<name>A0A841QH56_9PROT</name>
<dbReference type="Proteomes" id="UP000578000">
    <property type="component" value="Unassembled WGS sequence"/>
</dbReference>
<proteinExistence type="predicted"/>